<evidence type="ECO:0000313" key="2">
    <source>
        <dbReference type="Proteomes" id="UP001597375"/>
    </source>
</evidence>
<dbReference type="EMBL" id="JBHUIT010000034">
    <property type="protein sequence ID" value="MFD2257912.1"/>
    <property type="molecule type" value="Genomic_DNA"/>
</dbReference>
<dbReference type="Proteomes" id="UP001597375">
    <property type="component" value="Unassembled WGS sequence"/>
</dbReference>
<gene>
    <name evidence="1" type="ORF">ACFSSA_14620</name>
</gene>
<dbReference type="RefSeq" id="WP_386821314.1">
    <property type="nucleotide sequence ID" value="NZ_JBHUIT010000034.1"/>
</dbReference>
<proteinExistence type="predicted"/>
<evidence type="ECO:0000313" key="1">
    <source>
        <dbReference type="EMBL" id="MFD2257912.1"/>
    </source>
</evidence>
<comment type="caution">
    <text evidence="1">The sequence shown here is derived from an EMBL/GenBank/DDBJ whole genome shotgun (WGS) entry which is preliminary data.</text>
</comment>
<accession>A0ABW5DAA1</accession>
<protein>
    <submittedName>
        <fullName evidence="1">Uncharacterized protein</fullName>
    </submittedName>
</protein>
<organism evidence="1 2">
    <name type="scientific">Luteolibacter algae</name>
    <dbReference type="NCBI Taxonomy" id="454151"/>
    <lineage>
        <taxon>Bacteria</taxon>
        <taxon>Pseudomonadati</taxon>
        <taxon>Verrucomicrobiota</taxon>
        <taxon>Verrucomicrobiia</taxon>
        <taxon>Verrucomicrobiales</taxon>
        <taxon>Verrucomicrobiaceae</taxon>
        <taxon>Luteolibacter</taxon>
    </lineage>
</organism>
<name>A0ABW5DAA1_9BACT</name>
<reference evidence="2" key="1">
    <citation type="journal article" date="2019" name="Int. J. Syst. Evol. Microbiol.">
        <title>The Global Catalogue of Microorganisms (GCM) 10K type strain sequencing project: providing services to taxonomists for standard genome sequencing and annotation.</title>
        <authorList>
            <consortium name="The Broad Institute Genomics Platform"/>
            <consortium name="The Broad Institute Genome Sequencing Center for Infectious Disease"/>
            <person name="Wu L."/>
            <person name="Ma J."/>
        </authorList>
    </citation>
    <scope>NUCLEOTIDE SEQUENCE [LARGE SCALE GENOMIC DNA]</scope>
    <source>
        <strain evidence="2">CGMCC 4.7106</strain>
    </source>
</reference>
<sequence length="271" mass="30828">MAGLIYNFKNQDQPSVDGAHARTMAEGTLADERISLLNEALPQCSKMLEGFFTAGAPESRNQFVYQPIENAAAMARFYALNPFPKVNLGKLRRQNQEMIHVNGEWMVLTRWNEDTPDGQTFDAIFRKEGEDWRLDWRHLSHYSDFPWVLFLAGEGPDVAEFRLLARKRLSQDPQNTNTGKFFITLAAPEFGYPMKVISESSEFVLKQNNPDGELLSTAFDSNLQSRKILGSSVDTLQAEGWLTVRVKVRRDTGSGIKSFHLEKLFACDWLN</sequence>
<keyword evidence="2" id="KW-1185">Reference proteome</keyword>